<dbReference type="AlphaFoldDB" id="A0A645I7J8"/>
<dbReference type="EMBL" id="VSSQ01108300">
    <property type="protein sequence ID" value="MPN47090.1"/>
    <property type="molecule type" value="Genomic_DNA"/>
</dbReference>
<reference evidence="2" key="1">
    <citation type="submission" date="2019-08" db="EMBL/GenBank/DDBJ databases">
        <authorList>
            <person name="Kucharzyk K."/>
            <person name="Murdoch R.W."/>
            <person name="Higgins S."/>
            <person name="Loffler F."/>
        </authorList>
    </citation>
    <scope>NUCLEOTIDE SEQUENCE</scope>
</reference>
<organism evidence="2">
    <name type="scientific">bioreactor metagenome</name>
    <dbReference type="NCBI Taxonomy" id="1076179"/>
    <lineage>
        <taxon>unclassified sequences</taxon>
        <taxon>metagenomes</taxon>
        <taxon>ecological metagenomes</taxon>
    </lineage>
</organism>
<proteinExistence type="predicted"/>
<evidence type="ECO:0000256" key="1">
    <source>
        <dbReference type="SAM" id="Phobius"/>
    </source>
</evidence>
<keyword evidence="1" id="KW-0472">Membrane</keyword>
<accession>A0A645I7J8</accession>
<keyword evidence="1" id="KW-0812">Transmembrane</keyword>
<gene>
    <name evidence="2" type="ORF">SDC9_194690</name>
</gene>
<protein>
    <submittedName>
        <fullName evidence="2">Uncharacterized protein</fullName>
    </submittedName>
</protein>
<sequence>MVVPVDKISDVMQVSRYRRKFDLALRIAERLHYISRAFRNGRNMREAVLRKSESRERLVCFVDIYSHVLVMCYLFIAYHRQSPFNIPIK</sequence>
<name>A0A645I7J8_9ZZZZ</name>
<evidence type="ECO:0000313" key="2">
    <source>
        <dbReference type="EMBL" id="MPN47090.1"/>
    </source>
</evidence>
<feature type="transmembrane region" description="Helical" evidence="1">
    <location>
        <begin position="58"/>
        <end position="78"/>
    </location>
</feature>
<keyword evidence="1" id="KW-1133">Transmembrane helix</keyword>
<comment type="caution">
    <text evidence="2">The sequence shown here is derived from an EMBL/GenBank/DDBJ whole genome shotgun (WGS) entry which is preliminary data.</text>
</comment>